<dbReference type="Gene3D" id="1.10.357.10">
    <property type="entry name" value="Tetracycline Repressor, domain 2"/>
    <property type="match status" value="1"/>
</dbReference>
<dbReference type="InterPro" id="IPR050109">
    <property type="entry name" value="HTH-type_TetR-like_transc_reg"/>
</dbReference>
<dbReference type="SUPFAM" id="SSF46689">
    <property type="entry name" value="Homeodomain-like"/>
    <property type="match status" value="1"/>
</dbReference>
<organism evidence="6 7">
    <name type="scientific">Rhizomicrobium palustre</name>
    <dbReference type="NCBI Taxonomy" id="189966"/>
    <lineage>
        <taxon>Bacteria</taxon>
        <taxon>Pseudomonadati</taxon>
        <taxon>Pseudomonadota</taxon>
        <taxon>Alphaproteobacteria</taxon>
        <taxon>Micropepsales</taxon>
        <taxon>Micropepsaceae</taxon>
        <taxon>Rhizomicrobium</taxon>
    </lineage>
</organism>
<protein>
    <submittedName>
        <fullName evidence="6">AcrR family transcriptional regulator</fullName>
    </submittedName>
</protein>
<keyword evidence="2 4" id="KW-0238">DNA-binding</keyword>
<comment type="caution">
    <text evidence="6">The sequence shown here is derived from an EMBL/GenBank/DDBJ whole genome shotgun (WGS) entry which is preliminary data.</text>
</comment>
<dbReference type="RefSeq" id="WP_167082472.1">
    <property type="nucleotide sequence ID" value="NZ_BAAADC010000001.1"/>
</dbReference>
<name>A0A846MYB5_9PROT</name>
<feature type="domain" description="HTH tetR-type" evidence="5">
    <location>
        <begin position="11"/>
        <end position="71"/>
    </location>
</feature>
<evidence type="ECO:0000256" key="4">
    <source>
        <dbReference type="PROSITE-ProRule" id="PRU00335"/>
    </source>
</evidence>
<dbReference type="Pfam" id="PF13305">
    <property type="entry name" value="TetR_C_33"/>
    <property type="match status" value="1"/>
</dbReference>
<evidence type="ECO:0000259" key="5">
    <source>
        <dbReference type="PROSITE" id="PS50977"/>
    </source>
</evidence>
<evidence type="ECO:0000256" key="3">
    <source>
        <dbReference type="ARBA" id="ARBA00023163"/>
    </source>
</evidence>
<dbReference type="InterPro" id="IPR001647">
    <property type="entry name" value="HTH_TetR"/>
</dbReference>
<dbReference type="Proteomes" id="UP000570514">
    <property type="component" value="Unassembled WGS sequence"/>
</dbReference>
<accession>A0A846MYB5</accession>
<dbReference type="InterPro" id="IPR025996">
    <property type="entry name" value="MT1864/Rv1816-like_C"/>
</dbReference>
<keyword evidence="3" id="KW-0804">Transcription</keyword>
<evidence type="ECO:0000256" key="1">
    <source>
        <dbReference type="ARBA" id="ARBA00023015"/>
    </source>
</evidence>
<sequence>MPRTLSQEDIAEFREQACAAASRLFAERGTDGVTMRALAEVMGISPMKPYHYFRDKEEILATSVMRAFNRFVSAVEEAEKEPGSALERAYAKRRAYVAFALAEPDSYRIMFEMPYPDLNKYPELAEAVERCRWTMRRSMDALIAEGLVEGNPSTLGYVFWCSLHGPVSLYLAGKLDSEAQLETLLDLGIKGLLAGLAPAQA</sequence>
<evidence type="ECO:0000256" key="2">
    <source>
        <dbReference type="ARBA" id="ARBA00023125"/>
    </source>
</evidence>
<evidence type="ECO:0000313" key="6">
    <source>
        <dbReference type="EMBL" id="NIK88283.1"/>
    </source>
</evidence>
<dbReference type="PROSITE" id="PS50977">
    <property type="entry name" value="HTH_TETR_2"/>
    <property type="match status" value="1"/>
</dbReference>
<dbReference type="InterPro" id="IPR036271">
    <property type="entry name" value="Tet_transcr_reg_TetR-rel_C_sf"/>
</dbReference>
<keyword evidence="1" id="KW-0805">Transcription regulation</keyword>
<keyword evidence="7" id="KW-1185">Reference proteome</keyword>
<dbReference type="SUPFAM" id="SSF48498">
    <property type="entry name" value="Tetracyclin repressor-like, C-terminal domain"/>
    <property type="match status" value="1"/>
</dbReference>
<evidence type="ECO:0000313" key="7">
    <source>
        <dbReference type="Proteomes" id="UP000570514"/>
    </source>
</evidence>
<gene>
    <name evidence="6" type="ORF">FHS83_001601</name>
</gene>
<proteinExistence type="predicted"/>
<dbReference type="GO" id="GO:0000976">
    <property type="term" value="F:transcription cis-regulatory region binding"/>
    <property type="evidence" value="ECO:0007669"/>
    <property type="project" value="TreeGrafter"/>
</dbReference>
<dbReference type="GO" id="GO:0003700">
    <property type="term" value="F:DNA-binding transcription factor activity"/>
    <property type="evidence" value="ECO:0007669"/>
    <property type="project" value="TreeGrafter"/>
</dbReference>
<dbReference type="PANTHER" id="PTHR30055">
    <property type="entry name" value="HTH-TYPE TRANSCRIPTIONAL REGULATOR RUTR"/>
    <property type="match status" value="1"/>
</dbReference>
<dbReference type="AlphaFoldDB" id="A0A846MYB5"/>
<dbReference type="InterPro" id="IPR009057">
    <property type="entry name" value="Homeodomain-like_sf"/>
</dbReference>
<dbReference type="PRINTS" id="PR00455">
    <property type="entry name" value="HTHTETR"/>
</dbReference>
<reference evidence="6 7" key="1">
    <citation type="submission" date="2020-03" db="EMBL/GenBank/DDBJ databases">
        <title>Genomic Encyclopedia of Type Strains, Phase IV (KMG-IV): sequencing the most valuable type-strain genomes for metagenomic binning, comparative biology and taxonomic classification.</title>
        <authorList>
            <person name="Goeker M."/>
        </authorList>
    </citation>
    <scope>NUCLEOTIDE SEQUENCE [LARGE SCALE GENOMIC DNA]</scope>
    <source>
        <strain evidence="6 7">DSM 19867</strain>
    </source>
</reference>
<dbReference type="Pfam" id="PF00440">
    <property type="entry name" value="TetR_N"/>
    <property type="match status" value="1"/>
</dbReference>
<feature type="DNA-binding region" description="H-T-H motif" evidence="4">
    <location>
        <begin position="34"/>
        <end position="53"/>
    </location>
</feature>
<dbReference type="EMBL" id="JAASRM010000001">
    <property type="protein sequence ID" value="NIK88283.1"/>
    <property type="molecule type" value="Genomic_DNA"/>
</dbReference>
<dbReference type="PANTHER" id="PTHR30055:SF234">
    <property type="entry name" value="HTH-TYPE TRANSCRIPTIONAL REGULATOR BETI"/>
    <property type="match status" value="1"/>
</dbReference>